<sequence>MAGLKRIILIDTHLPGVVELKLDGHTNICGTNASGKTTLQRLIPVFYGEYPSRVVPATRDSFERWYLPRLSSFIIYEYTRAEGDLCQAVLSSNGTGVNYRLIGKPFEISDYLIEQKNGKHASVSSAELARAMKRNNILVTSLLNTKDFRAIIQNDHGVLNQSNNARELLGYAKIFSLCEPSKHMRHIEKLAKAVHSKEGKMETIKAMIAAILEEDGVTPPTSGLSRHRVDDWIKECHLIKQFDKIRPEFSKLEQADMALTTTEQVLANLKHSFELDKTYLAARVETTKNELDENSFQRKQTDSEWGDTRDHLNQVISSARADVEKFTSELDTVEREFDKWQDENIEQLKEDVANLSQWQNEKAMADSRYVLLTEKHQDIESAYNKRLAELGEKLSITLEEMSAARQEAAENKAEQQQSEREALSRIQSDYNSQLSALQNDYQNSLNELKVAEAELKASLSNAGYNEFEQSQLDILDAAIKEASINEDAARGELRQAQQAHSKSVEFRKECSNALDKARNAFQQEEKAVNKINALLYPGEGSLLEFLRANVDDWELSLGKVVRPELLERTDLAPAMAKNAQGDSDTFMGVKLALTELDTPDYAFTEQALKQQLQEAEIRQAAALAAQNECEQRLAKANEDVRNAELVVTQKDNAVKSAEASRKRAQQDRDTVLSEYQQALSVRKQKAKTKLEANQQSQKQAKAQFELSRDEIKDQQREAETEHKFHWQQLIADSEARISQLDSDMRKAKDNAAQDRKDMQSWLESELSNRGVDVDEIGQLKKQINKLKEDITRTETHRHKVADYERWYTNVFTKQKVVWQEGLSKSRKLLGESERNLASKQATYKANREQLQEQHGQLETTLKTASEHLEQVKTLSKSLAKLTLQAGDETAEIKHDDVSIGQRISEVQSQLQERENLLSDIRAYVERFDQLIAAQAGTGLSDTWERAREECATLNAHGVKSFDHRRMVSHLAQLLNVIVPQKLQGLREQGRIFGADLSQYYFVLADIDKRIVSQSRRITQEVDGDLSLDGVSDSAVKIRSRISELEFWPELEQFRKLYEHWMEEGANELPEEEYGQSMRRVLDILGRAALTGGISKLLDIELHLREGKSDLVIRTDRQLNESSSHGMAYLILCKFLLAFTRLLRGDADATVHWPIDELGTLHQNNVKKIFEACQNNNISVVGAFPNPESEVLTLFENRYLIDKVTRQLQVVQPKVSAIGARIKQKKEAEKNGEVAGEEASA</sequence>
<reference evidence="3 4" key="1">
    <citation type="submission" date="2014-12" db="EMBL/GenBank/DDBJ databases">
        <title>Genome sequencing of Alteromonas marina AD001.</title>
        <authorList>
            <person name="Adrian T.G.S."/>
            <person name="Chan K.G."/>
        </authorList>
    </citation>
    <scope>NUCLEOTIDE SEQUENCE [LARGE SCALE GENOMIC DNA]</scope>
    <source>
        <strain evidence="3 4">AD001</strain>
    </source>
</reference>
<proteinExistence type="predicted"/>
<dbReference type="RefSeq" id="WP_039216742.1">
    <property type="nucleotide sequence ID" value="NZ_JWLW01000004.1"/>
</dbReference>
<gene>
    <name evidence="3" type="ORF">RJ41_02815</name>
</gene>
<evidence type="ECO:0008006" key="5">
    <source>
        <dbReference type="Google" id="ProtNLM"/>
    </source>
</evidence>
<feature type="compositionally biased region" description="Basic and acidic residues" evidence="2">
    <location>
        <begin position="407"/>
        <end position="423"/>
    </location>
</feature>
<dbReference type="EMBL" id="JWLW01000004">
    <property type="protein sequence ID" value="KHT56726.1"/>
    <property type="molecule type" value="Genomic_DNA"/>
</dbReference>
<evidence type="ECO:0000313" key="3">
    <source>
        <dbReference type="EMBL" id="KHT56726.1"/>
    </source>
</evidence>
<evidence type="ECO:0000256" key="1">
    <source>
        <dbReference type="SAM" id="Coils"/>
    </source>
</evidence>
<protein>
    <recommendedName>
        <fullName evidence="5">ATP-binding protein</fullName>
    </recommendedName>
</protein>
<feature type="coiled-coil region" evidence="1">
    <location>
        <begin position="316"/>
        <end position="350"/>
    </location>
</feature>
<comment type="caution">
    <text evidence="3">The sequence shown here is derived from an EMBL/GenBank/DDBJ whole genome shotgun (WGS) entry which is preliminary data.</text>
</comment>
<dbReference type="InterPro" id="IPR021979">
    <property type="entry name" value="DUF3584"/>
</dbReference>
<organism evidence="3 4">
    <name type="scientific">Alteromonas marina</name>
    <dbReference type="NCBI Taxonomy" id="203795"/>
    <lineage>
        <taxon>Bacteria</taxon>
        <taxon>Pseudomonadati</taxon>
        <taxon>Pseudomonadota</taxon>
        <taxon>Gammaproteobacteria</taxon>
        <taxon>Alteromonadales</taxon>
        <taxon>Alteromonadaceae</taxon>
        <taxon>Alteromonas/Salinimonas group</taxon>
        <taxon>Alteromonas</taxon>
    </lineage>
</organism>
<name>A0A0B3Y3N1_9ALTE</name>
<keyword evidence="1" id="KW-0175">Coiled coil</keyword>
<feature type="compositionally biased region" description="Low complexity" evidence="2">
    <location>
        <begin position="694"/>
        <end position="703"/>
    </location>
</feature>
<feature type="region of interest" description="Disordered" evidence="2">
    <location>
        <begin position="686"/>
        <end position="706"/>
    </location>
</feature>
<dbReference type="AlphaFoldDB" id="A0A0B3Y3N1"/>
<dbReference type="OrthoDB" id="9810371at2"/>
<feature type="coiled-coil region" evidence="1">
    <location>
        <begin position="833"/>
        <end position="867"/>
    </location>
</feature>
<evidence type="ECO:0000256" key="2">
    <source>
        <dbReference type="SAM" id="MobiDB-lite"/>
    </source>
</evidence>
<feature type="region of interest" description="Disordered" evidence="2">
    <location>
        <begin position="405"/>
        <end position="425"/>
    </location>
</feature>
<dbReference type="Pfam" id="PF12128">
    <property type="entry name" value="DUF3584"/>
    <property type="match status" value="1"/>
</dbReference>
<accession>A0A0B3Y3N1</accession>
<evidence type="ECO:0000313" key="4">
    <source>
        <dbReference type="Proteomes" id="UP000031197"/>
    </source>
</evidence>
<dbReference type="Proteomes" id="UP000031197">
    <property type="component" value="Unassembled WGS sequence"/>
</dbReference>
<keyword evidence="4" id="KW-1185">Reference proteome</keyword>